<evidence type="ECO:0000313" key="3">
    <source>
        <dbReference type="EMBL" id="RDH39918.1"/>
    </source>
</evidence>
<dbReference type="GO" id="GO:0003824">
    <property type="term" value="F:catalytic activity"/>
    <property type="evidence" value="ECO:0007669"/>
    <property type="project" value="InterPro"/>
</dbReference>
<evidence type="ECO:0000256" key="1">
    <source>
        <dbReference type="SAM" id="SignalP"/>
    </source>
</evidence>
<dbReference type="NCBIfam" id="NF011787">
    <property type="entry name" value="PRK15251.1"/>
    <property type="match status" value="1"/>
</dbReference>
<comment type="caution">
    <text evidence="3">The sequence shown here is derived from an EMBL/GenBank/DDBJ whole genome shotgun (WGS) entry which is preliminary data.</text>
</comment>
<sequence>MNVLLIIFTRKKGQMKIKSIPSLLILLSCLSRFFSCYAATTDYTAVTWNMQGASSSGIDGSKWATTVKNIMTSTQRTERVEVLALQEAGGVPLGHITPIPELPEAPFAPTTRVGEGAMGENIEQYWWHLGTLSRTNDVYIYHTHVAGRLNLAIVSRTAAEEIFVFEALERRPVIGIRINNDYFFNLHAGAHPYNEAALMINAIEMYMSCNVLPRIPSATWMIMGDFNREPFRGPDALYRSLIPVSGIEHRLINTNETTHTGGRELDYALLGGGFGVAHNTGPAFFSIATLTNHMSDHVGVRFAPPPP</sequence>
<evidence type="ECO:0000313" key="4">
    <source>
        <dbReference type="Proteomes" id="UP000226429"/>
    </source>
</evidence>
<dbReference type="Gene3D" id="3.60.10.10">
    <property type="entry name" value="Endonuclease/exonuclease/phosphatase"/>
    <property type="match status" value="1"/>
</dbReference>
<dbReference type="InterPro" id="IPR005135">
    <property type="entry name" value="Endo/exonuclease/phosphatase"/>
</dbReference>
<reference evidence="3 4" key="1">
    <citation type="journal article" date="2017" name="Int. J. Syst. Evol. Microbiol.">
        <title>Aquarickettsiella crustaci n. gen. n. sp. (Gammaproteobacteria: Legionellales: Coxiellaceae); a bacterial pathogen of the freshwater crustacean: Gammarus fossarum (Malacostraca: Amphipoda).</title>
        <authorList>
            <person name="Bojko J."/>
            <person name="Dunn A.M."/>
            <person name="Stebbing P.D."/>
            <person name="Van Aerle R."/>
            <person name="Bacela-Spychalska K."/>
            <person name="Bean T.P."/>
            <person name="Stentiford G.D."/>
        </authorList>
    </citation>
    <scope>NUCLEOTIDE SEQUENCE [LARGE SCALE GENOMIC DNA]</scope>
    <source>
        <strain evidence="3">RA15029</strain>
    </source>
</reference>
<dbReference type="InterPro" id="IPR036691">
    <property type="entry name" value="Endo/exonu/phosph_ase_sf"/>
</dbReference>
<feature type="domain" description="Endonuclease/exonuclease/phosphatase" evidence="2">
    <location>
        <begin position="46"/>
        <end position="277"/>
    </location>
</feature>
<reference evidence="3 4" key="2">
    <citation type="journal article" date="2018" name="J. Invertebr. Pathol.">
        <title>'Candidatus Aquirickettsiella gammari' (Gammaproteobacteria: Legionellales: Coxiellaceae): A bacterial pathogen of the freshwater crustacean Gammarus fossarum (Malacostraca: Amphipoda).</title>
        <authorList>
            <person name="Bojko J."/>
            <person name="Dunn A.M."/>
            <person name="Stebbing P.D."/>
            <person name="van Aerle R."/>
            <person name="Bacela-Spychalska K."/>
            <person name="Bean T.P."/>
            <person name="Urrutia A."/>
            <person name="Stentiford G.D."/>
        </authorList>
    </citation>
    <scope>NUCLEOTIDE SEQUENCE [LARGE SCALE GENOMIC DNA]</scope>
    <source>
        <strain evidence="3">RA15029</strain>
    </source>
</reference>
<name>A0A370CFK1_9COXI</name>
<gene>
    <name evidence="3" type="ORF">CFE62_006470</name>
</gene>
<dbReference type="EMBL" id="NMOS02000026">
    <property type="protein sequence ID" value="RDH39918.1"/>
    <property type="molecule type" value="Genomic_DNA"/>
</dbReference>
<organism evidence="3 4">
    <name type="scientific">Candidatus Aquirickettsiella gammari</name>
    <dbReference type="NCBI Taxonomy" id="2016198"/>
    <lineage>
        <taxon>Bacteria</taxon>
        <taxon>Pseudomonadati</taxon>
        <taxon>Pseudomonadota</taxon>
        <taxon>Gammaproteobacteria</taxon>
        <taxon>Legionellales</taxon>
        <taxon>Coxiellaceae</taxon>
        <taxon>Candidatus Aquirickettsiella</taxon>
    </lineage>
</organism>
<keyword evidence="1" id="KW-0732">Signal</keyword>
<feature type="chain" id="PRO_5016884240" evidence="1">
    <location>
        <begin position="39"/>
        <end position="307"/>
    </location>
</feature>
<protein>
    <submittedName>
        <fullName evidence="3">Cytolethal distending toxin subunit B family protein</fullName>
    </submittedName>
</protein>
<dbReference type="Pfam" id="PF03372">
    <property type="entry name" value="Exo_endo_phos"/>
    <property type="match status" value="1"/>
</dbReference>
<dbReference type="Proteomes" id="UP000226429">
    <property type="component" value="Unassembled WGS sequence"/>
</dbReference>
<proteinExistence type="predicted"/>
<feature type="signal peptide" evidence="1">
    <location>
        <begin position="1"/>
        <end position="38"/>
    </location>
</feature>
<keyword evidence="4" id="KW-1185">Reference proteome</keyword>
<evidence type="ECO:0000259" key="2">
    <source>
        <dbReference type="Pfam" id="PF03372"/>
    </source>
</evidence>
<accession>A0A370CFK1</accession>
<dbReference type="AlphaFoldDB" id="A0A370CFK1"/>
<dbReference type="SUPFAM" id="SSF56219">
    <property type="entry name" value="DNase I-like"/>
    <property type="match status" value="1"/>
</dbReference>